<dbReference type="Proteomes" id="UP000594638">
    <property type="component" value="Unassembled WGS sequence"/>
</dbReference>
<organism evidence="5 6">
    <name type="scientific">Olea europaea subsp. europaea</name>
    <dbReference type="NCBI Taxonomy" id="158383"/>
    <lineage>
        <taxon>Eukaryota</taxon>
        <taxon>Viridiplantae</taxon>
        <taxon>Streptophyta</taxon>
        <taxon>Embryophyta</taxon>
        <taxon>Tracheophyta</taxon>
        <taxon>Spermatophyta</taxon>
        <taxon>Magnoliopsida</taxon>
        <taxon>eudicotyledons</taxon>
        <taxon>Gunneridae</taxon>
        <taxon>Pentapetalae</taxon>
        <taxon>asterids</taxon>
        <taxon>lamiids</taxon>
        <taxon>Lamiales</taxon>
        <taxon>Oleaceae</taxon>
        <taxon>Oleeae</taxon>
        <taxon>Olea</taxon>
    </lineage>
</organism>
<dbReference type="EC" id="6.2.1.1" evidence="2"/>
<dbReference type="InterPro" id="IPR032387">
    <property type="entry name" value="ACAS_N"/>
</dbReference>
<evidence type="ECO:0000256" key="1">
    <source>
        <dbReference type="ARBA" id="ARBA00006432"/>
    </source>
</evidence>
<feature type="domain" description="AMP-dependent synthetase/ligase" evidence="3">
    <location>
        <begin position="235"/>
        <end position="336"/>
    </location>
</feature>
<dbReference type="PANTHER" id="PTHR24095:SF14">
    <property type="entry name" value="ACETYL-COENZYME A SYNTHETASE 1"/>
    <property type="match status" value="1"/>
</dbReference>
<dbReference type="Pfam" id="PF00501">
    <property type="entry name" value="AMP-binding"/>
    <property type="match status" value="1"/>
</dbReference>
<dbReference type="Gramene" id="OE9A101525T1">
    <property type="protein sequence ID" value="OE9A101525C1"/>
    <property type="gene ID" value="OE9A101525"/>
</dbReference>
<keyword evidence="6" id="KW-1185">Reference proteome</keyword>
<evidence type="ECO:0000313" key="5">
    <source>
        <dbReference type="EMBL" id="CAA3033189.1"/>
    </source>
</evidence>
<proteinExistence type="inferred from homology"/>
<dbReference type="InterPro" id="IPR000873">
    <property type="entry name" value="AMP-dep_synth/lig_dom"/>
</dbReference>
<comment type="caution">
    <text evidence="5">The sequence shown here is derived from an EMBL/GenBank/DDBJ whole genome shotgun (WGS) entry which is preliminary data.</text>
</comment>
<dbReference type="GO" id="GO:0006085">
    <property type="term" value="P:acetyl-CoA biosynthetic process"/>
    <property type="evidence" value="ECO:0007669"/>
    <property type="project" value="TreeGrafter"/>
</dbReference>
<dbReference type="Pfam" id="PF16177">
    <property type="entry name" value="ACAS_N"/>
    <property type="match status" value="1"/>
</dbReference>
<protein>
    <recommendedName>
        <fullName evidence="2">acetate--CoA ligase</fullName>
        <ecNumber evidence="2">6.2.1.1</ecNumber>
    </recommendedName>
</protein>
<comment type="similarity">
    <text evidence="1">Belongs to the ATP-dependent AMP-binding enzyme family.</text>
</comment>
<dbReference type="SUPFAM" id="SSF56801">
    <property type="entry name" value="Acetyl-CoA synthetase-like"/>
    <property type="match status" value="1"/>
</dbReference>
<dbReference type="InterPro" id="IPR042099">
    <property type="entry name" value="ANL_N_sf"/>
</dbReference>
<dbReference type="PANTHER" id="PTHR24095">
    <property type="entry name" value="ACETYL-COENZYME A SYNTHETASE"/>
    <property type="match status" value="1"/>
</dbReference>
<dbReference type="EMBL" id="CACTIH010009957">
    <property type="protein sequence ID" value="CAA3033189.1"/>
    <property type="molecule type" value="Genomic_DNA"/>
</dbReference>
<evidence type="ECO:0000313" key="6">
    <source>
        <dbReference type="Proteomes" id="UP000594638"/>
    </source>
</evidence>
<name>A0A8S0VPB8_OLEEU</name>
<dbReference type="AlphaFoldDB" id="A0A8S0VPB8"/>
<sequence length="365" mass="41034">MALCCINDYNILRRSPTLYTQDSAQETAPTQIFLNSKLFNWVKPCTNKKKSLHFSPLTHRKSSRFRCSSYYQSSGYTITLRIRLLFFAMDDPFERSISSRPSKKALTTSNHLRHVESLATLPSGAGRISKLNAVILGESLASEEDDLVFPSGDFSRQAHVPSPQKYLDMYKMSIEDPAGFWSDIASQFYWKQRWGQPVYSENLDIRKGRIKIEWFKGGMTNICYNCLDRNIESGNGEKTAFFWEGNEPGEDGNLTYNQLLQRVCQLANYLKHIGVKKGDAVVIYLPMLMELPIAMLACARIGAVHSVVFAGFSAESLAQRIMDCKPKVVITCNAVRRGSKIIYLKDIVDAALADSAQNGFAVGES</sequence>
<evidence type="ECO:0000259" key="3">
    <source>
        <dbReference type="Pfam" id="PF00501"/>
    </source>
</evidence>
<gene>
    <name evidence="5" type="ORF">OLEA9_A101525</name>
</gene>
<evidence type="ECO:0000256" key="2">
    <source>
        <dbReference type="ARBA" id="ARBA00013275"/>
    </source>
</evidence>
<accession>A0A8S0VPB8</accession>
<dbReference type="GO" id="GO:0003987">
    <property type="term" value="F:acetate-CoA ligase activity"/>
    <property type="evidence" value="ECO:0007669"/>
    <property type="project" value="UniProtKB-EC"/>
</dbReference>
<dbReference type="Gene3D" id="3.40.50.12780">
    <property type="entry name" value="N-terminal domain of ligase-like"/>
    <property type="match status" value="1"/>
</dbReference>
<reference evidence="5 6" key="1">
    <citation type="submission" date="2019-12" db="EMBL/GenBank/DDBJ databases">
        <authorList>
            <person name="Alioto T."/>
            <person name="Alioto T."/>
            <person name="Gomez Garrido J."/>
        </authorList>
    </citation>
    <scope>NUCLEOTIDE SEQUENCE [LARGE SCALE GENOMIC DNA]</scope>
</reference>
<evidence type="ECO:0000259" key="4">
    <source>
        <dbReference type="Pfam" id="PF16177"/>
    </source>
</evidence>
<feature type="domain" description="Acetyl-coenzyme A synthetase N-terminal" evidence="4">
    <location>
        <begin position="166"/>
        <end position="226"/>
    </location>
</feature>
<dbReference type="OrthoDB" id="1706066at2759"/>